<protein>
    <submittedName>
        <fullName evidence="1">Uncharacterized protein</fullName>
    </submittedName>
</protein>
<dbReference type="EMBL" id="BCTB01000005">
    <property type="protein sequence ID" value="GAT14228.1"/>
    <property type="molecule type" value="Genomic_DNA"/>
</dbReference>
<dbReference type="Gene3D" id="1.10.8.1060">
    <property type="entry name" value="Corynebacterium glutamicum thioredoxin-dependent arsenate reductase, N-terminal domain"/>
    <property type="match status" value="1"/>
</dbReference>
<dbReference type="Proteomes" id="UP000069654">
    <property type="component" value="Unassembled WGS sequence"/>
</dbReference>
<proteinExistence type="predicted"/>
<comment type="caution">
    <text evidence="1">The sequence shown here is derived from an EMBL/GenBank/DDBJ whole genome shotgun (WGS) entry which is preliminary data.</text>
</comment>
<name>A0A117ILV4_MYCTH</name>
<reference evidence="1 2" key="1">
    <citation type="journal article" date="2016" name="Genome Announc.">
        <title>Draft Genome Sequences of Five Rapidly Growing Mycobacterium Species, M. thermoresistibile, M. fortuitum subsp. acetamidolyticum, M. canariasense, M. brisbanense, and M. novocastrense.</title>
        <authorList>
            <person name="Katahira K."/>
            <person name="Ogura Y."/>
            <person name="Gotoh Y."/>
            <person name="Hayashi T."/>
        </authorList>
    </citation>
    <scope>NUCLEOTIDE SEQUENCE [LARGE SCALE GENOMIC DNA]</scope>
    <source>
        <strain evidence="1 2">JCM6362</strain>
    </source>
</reference>
<dbReference type="OMA" id="MRTKSED"/>
<sequence length="98" mass="10855">MIPADTPPKVTWIPLTGPGAWGKLPDVAQISESMLIDQVVERLAARYTDVAPERVADVVHNAHARFEQSPIREFVPLLVERRARAELSRDSELLVSAS</sequence>
<dbReference type="STRING" id="1797.RMCT_1199"/>
<dbReference type="AlphaFoldDB" id="A0A117ILV4"/>
<gene>
    <name evidence="1" type="ORF">RMCT_1199</name>
</gene>
<organism evidence="1 2">
    <name type="scientific">Mycolicibacterium thermoresistibile</name>
    <name type="common">Mycobacterium thermoresistibile</name>
    <dbReference type="NCBI Taxonomy" id="1797"/>
    <lineage>
        <taxon>Bacteria</taxon>
        <taxon>Bacillati</taxon>
        <taxon>Actinomycetota</taxon>
        <taxon>Actinomycetes</taxon>
        <taxon>Mycobacteriales</taxon>
        <taxon>Mycobacteriaceae</taxon>
        <taxon>Mycolicibacterium</taxon>
    </lineage>
</organism>
<dbReference type="NCBIfam" id="NF046112">
    <property type="entry name" value="MSMEG_6209_Nter"/>
    <property type="match status" value="1"/>
</dbReference>
<reference evidence="2" key="2">
    <citation type="submission" date="2016-02" db="EMBL/GenBank/DDBJ databases">
        <title>Draft genome sequence of five rapidly growing Mycobacterium species.</title>
        <authorList>
            <person name="Katahira K."/>
            <person name="Gotou Y."/>
            <person name="Iida K."/>
            <person name="Ogura Y."/>
            <person name="Hayashi T."/>
        </authorList>
    </citation>
    <scope>NUCLEOTIDE SEQUENCE [LARGE SCALE GENOMIC DNA]</scope>
    <source>
        <strain evidence="2">JCM6362</strain>
    </source>
</reference>
<evidence type="ECO:0000313" key="1">
    <source>
        <dbReference type="EMBL" id="GAT14228.1"/>
    </source>
</evidence>
<accession>A0A117ILV4</accession>
<evidence type="ECO:0000313" key="2">
    <source>
        <dbReference type="Proteomes" id="UP000069654"/>
    </source>
</evidence>